<reference evidence="2 3" key="1">
    <citation type="submission" date="2014-04" db="EMBL/GenBank/DDBJ databases">
        <authorList>
            <consortium name="DOE Joint Genome Institute"/>
            <person name="Kuo A."/>
            <person name="Kohler A."/>
            <person name="Jargeat P."/>
            <person name="Nagy L.G."/>
            <person name="Floudas D."/>
            <person name="Copeland A."/>
            <person name="Barry K.W."/>
            <person name="Cichocki N."/>
            <person name="Veneault-Fourrey C."/>
            <person name="LaButti K."/>
            <person name="Lindquist E.A."/>
            <person name="Lipzen A."/>
            <person name="Lundell T."/>
            <person name="Morin E."/>
            <person name="Murat C."/>
            <person name="Sun H."/>
            <person name="Tunlid A."/>
            <person name="Henrissat B."/>
            <person name="Grigoriev I.V."/>
            <person name="Hibbett D.S."/>
            <person name="Martin F."/>
            <person name="Nordberg H.P."/>
            <person name="Cantor M.N."/>
            <person name="Hua S.X."/>
        </authorList>
    </citation>
    <scope>NUCLEOTIDE SEQUENCE [LARGE SCALE GENOMIC DNA]</scope>
    <source>
        <strain evidence="2 3">Ve08.2h10</strain>
    </source>
</reference>
<feature type="region of interest" description="Disordered" evidence="1">
    <location>
        <begin position="126"/>
        <end position="148"/>
    </location>
</feature>
<name>A0A0D0CKL6_9AGAM</name>
<evidence type="ECO:0000313" key="2">
    <source>
        <dbReference type="EMBL" id="KIK75778.1"/>
    </source>
</evidence>
<feature type="compositionally biased region" description="Low complexity" evidence="1">
    <location>
        <begin position="1"/>
        <end position="19"/>
    </location>
</feature>
<reference evidence="3" key="2">
    <citation type="submission" date="2015-01" db="EMBL/GenBank/DDBJ databases">
        <title>Evolutionary Origins and Diversification of the Mycorrhizal Mutualists.</title>
        <authorList>
            <consortium name="DOE Joint Genome Institute"/>
            <consortium name="Mycorrhizal Genomics Consortium"/>
            <person name="Kohler A."/>
            <person name="Kuo A."/>
            <person name="Nagy L.G."/>
            <person name="Floudas D."/>
            <person name="Copeland A."/>
            <person name="Barry K.W."/>
            <person name="Cichocki N."/>
            <person name="Veneault-Fourrey C."/>
            <person name="LaButti K."/>
            <person name="Lindquist E.A."/>
            <person name="Lipzen A."/>
            <person name="Lundell T."/>
            <person name="Morin E."/>
            <person name="Murat C."/>
            <person name="Riley R."/>
            <person name="Ohm R."/>
            <person name="Sun H."/>
            <person name="Tunlid A."/>
            <person name="Henrissat B."/>
            <person name="Grigoriev I.V."/>
            <person name="Hibbett D.S."/>
            <person name="Martin F."/>
        </authorList>
    </citation>
    <scope>NUCLEOTIDE SEQUENCE [LARGE SCALE GENOMIC DNA]</scope>
    <source>
        <strain evidence="3">Ve08.2h10</strain>
    </source>
</reference>
<protein>
    <submittedName>
        <fullName evidence="2">Uncharacterized protein</fullName>
    </submittedName>
</protein>
<organism evidence="2 3">
    <name type="scientific">Paxillus rubicundulus Ve08.2h10</name>
    <dbReference type="NCBI Taxonomy" id="930991"/>
    <lineage>
        <taxon>Eukaryota</taxon>
        <taxon>Fungi</taxon>
        <taxon>Dikarya</taxon>
        <taxon>Basidiomycota</taxon>
        <taxon>Agaricomycotina</taxon>
        <taxon>Agaricomycetes</taxon>
        <taxon>Agaricomycetidae</taxon>
        <taxon>Boletales</taxon>
        <taxon>Paxilineae</taxon>
        <taxon>Paxillaceae</taxon>
        <taxon>Paxillus</taxon>
    </lineage>
</organism>
<dbReference type="AlphaFoldDB" id="A0A0D0CKL6"/>
<proteinExistence type="predicted"/>
<dbReference type="EMBL" id="KN827870">
    <property type="protein sequence ID" value="KIK75778.1"/>
    <property type="molecule type" value="Genomic_DNA"/>
</dbReference>
<dbReference type="HOGENOM" id="CLU_093554_0_0_1"/>
<evidence type="ECO:0000256" key="1">
    <source>
        <dbReference type="SAM" id="MobiDB-lite"/>
    </source>
</evidence>
<accession>A0A0D0CKL6</accession>
<sequence length="163" mass="16590">MSSVLPTTSSVPPTTSSVPPVLPVPHASNVPPMSCVPPVLPLPHSMSSVPPSPLTPACESSPPLVPASLPVAGLAIKGNSKEANSNATQTAMLSKTVQKLRIPPLPPLPTAPIPLVKNTNKEALTSENAGGKEVMGMATGQTSKSSKCKQVAATRKPCAPKKV</sequence>
<dbReference type="Proteomes" id="UP000054538">
    <property type="component" value="Unassembled WGS sequence"/>
</dbReference>
<dbReference type="OrthoDB" id="2712685at2759"/>
<dbReference type="InParanoid" id="A0A0D0CKL6"/>
<keyword evidence="3" id="KW-1185">Reference proteome</keyword>
<evidence type="ECO:0000313" key="3">
    <source>
        <dbReference type="Proteomes" id="UP000054538"/>
    </source>
</evidence>
<gene>
    <name evidence="2" type="ORF">PAXRUDRAFT_18696</name>
</gene>
<feature type="region of interest" description="Disordered" evidence="1">
    <location>
        <begin position="1"/>
        <end position="29"/>
    </location>
</feature>